<gene>
    <name evidence="1" type="ORF">C9374_002869</name>
</gene>
<evidence type="ECO:0000313" key="2">
    <source>
        <dbReference type="Proteomes" id="UP000816034"/>
    </source>
</evidence>
<organism evidence="1 2">
    <name type="scientific">Naegleria lovaniensis</name>
    <name type="common">Amoeba</name>
    <dbReference type="NCBI Taxonomy" id="51637"/>
    <lineage>
        <taxon>Eukaryota</taxon>
        <taxon>Discoba</taxon>
        <taxon>Heterolobosea</taxon>
        <taxon>Tetramitia</taxon>
        <taxon>Eutetramitia</taxon>
        <taxon>Vahlkampfiidae</taxon>
        <taxon>Naegleria</taxon>
    </lineage>
</organism>
<dbReference type="RefSeq" id="XP_044550415.1">
    <property type="nucleotide sequence ID" value="XM_044692333.1"/>
</dbReference>
<reference evidence="1 2" key="1">
    <citation type="journal article" date="2018" name="BMC Genomics">
        <title>The genome of Naegleria lovaniensis, the basis for a comparative approach to unravel pathogenicity factors of the human pathogenic amoeba N. fowleri.</title>
        <authorList>
            <person name="Liechti N."/>
            <person name="Schurch N."/>
            <person name="Bruggmann R."/>
            <person name="Wittwer M."/>
        </authorList>
    </citation>
    <scope>NUCLEOTIDE SEQUENCE [LARGE SCALE GENOMIC DNA]</scope>
    <source>
        <strain evidence="1 2">ATCC 30569</strain>
    </source>
</reference>
<name>A0AA88KL58_NAELO</name>
<evidence type="ECO:0000313" key="1">
    <source>
        <dbReference type="EMBL" id="KAG2386423.1"/>
    </source>
</evidence>
<dbReference type="Proteomes" id="UP000816034">
    <property type="component" value="Unassembled WGS sequence"/>
</dbReference>
<sequence length="327" mass="37079">MGAGASTTTAMSTSISPFHAPQVELNTRHTKPPSSKAHHVRLSMNQPSMIHSSKDPIPTLSRSLQEIVDDRKRSCHSVFIDHDVALRDQAHSKTVHSTHSSVLLHCLERRKKKKKTLPLTEHNHRHSQHLHHHLRTHTHRHDFHLHHPPNEILKHHQSSLSNHSPSHYINILVKKRILLLEDQDTTLVDHVPTQDQFDSVITSTDLSKDNGNASNFDKFPIDTGSSFEFSGSSNSFRSSMPVKEDVSIPVLYNKCSIRSQVFQSLQKGLLKQSMTLDMNEGNDEIRIVVTPPSFAAEMKSNGSKTVDMERCEKKKTLRLCSKENVKR</sequence>
<proteinExistence type="predicted"/>
<keyword evidence="2" id="KW-1185">Reference proteome</keyword>
<protein>
    <submittedName>
        <fullName evidence="1">Uncharacterized protein</fullName>
    </submittedName>
</protein>
<dbReference type="AlphaFoldDB" id="A0AA88KL58"/>
<dbReference type="EMBL" id="PYSW02000016">
    <property type="protein sequence ID" value="KAG2386423.1"/>
    <property type="molecule type" value="Genomic_DNA"/>
</dbReference>
<comment type="caution">
    <text evidence="1">The sequence shown here is derived from an EMBL/GenBank/DDBJ whole genome shotgun (WGS) entry which is preliminary data.</text>
</comment>
<accession>A0AA88KL58</accession>
<dbReference type="GeneID" id="68095324"/>